<name>A0A5M6BXD5_9TREE</name>
<dbReference type="KEGG" id="ksn:43589494"/>
<dbReference type="Pfam" id="PF00583">
    <property type="entry name" value="Acetyltransf_1"/>
    <property type="match status" value="1"/>
</dbReference>
<proteinExistence type="predicted"/>
<dbReference type="AlphaFoldDB" id="A0A5M6BXD5"/>
<evidence type="ECO:0000256" key="1">
    <source>
        <dbReference type="ARBA" id="ARBA00022679"/>
    </source>
</evidence>
<evidence type="ECO:0000313" key="4">
    <source>
        <dbReference type="Proteomes" id="UP000322225"/>
    </source>
</evidence>
<keyword evidence="1" id="KW-0808">Transferase</keyword>
<dbReference type="RefSeq" id="XP_031860311.1">
    <property type="nucleotide sequence ID" value="XM_032005350.1"/>
</dbReference>
<accession>A0A5M6BXD5</accession>
<organism evidence="3 4">
    <name type="scientific">Kwoniella shandongensis</name>
    <dbReference type="NCBI Taxonomy" id="1734106"/>
    <lineage>
        <taxon>Eukaryota</taxon>
        <taxon>Fungi</taxon>
        <taxon>Dikarya</taxon>
        <taxon>Basidiomycota</taxon>
        <taxon>Agaricomycotina</taxon>
        <taxon>Tremellomycetes</taxon>
        <taxon>Tremellales</taxon>
        <taxon>Cryptococcaceae</taxon>
        <taxon>Kwoniella</taxon>
    </lineage>
</organism>
<dbReference type="InterPro" id="IPR016181">
    <property type="entry name" value="Acyl_CoA_acyltransferase"/>
</dbReference>
<dbReference type="GO" id="GO:0016747">
    <property type="term" value="F:acyltransferase activity, transferring groups other than amino-acyl groups"/>
    <property type="evidence" value="ECO:0007669"/>
    <property type="project" value="InterPro"/>
</dbReference>
<dbReference type="GeneID" id="43589494"/>
<dbReference type="CDD" id="cd04301">
    <property type="entry name" value="NAT_SF"/>
    <property type="match status" value="1"/>
</dbReference>
<dbReference type="SUPFAM" id="SSF55729">
    <property type="entry name" value="Acyl-CoA N-acyltransferases (Nat)"/>
    <property type="match status" value="1"/>
</dbReference>
<sequence>MTRGSTTIRRAKPTITDAEAIISVGRPVFEITFGHLTPPDELKSMLDGIYNVESVLTDLNDPFKVFFLALMNERVVAYSQLTIGGVSELSCLQNYKNYIKLGKIYVDVNHHGSGVSRTLMENTLNEAKRMGYANIYLTVYGENDRAKRFYEKFGFDKIGETQFTIGKRVVTDWVMLAPLQ</sequence>
<dbReference type="Proteomes" id="UP000322225">
    <property type="component" value="Chromosome 7"/>
</dbReference>
<dbReference type="InterPro" id="IPR000182">
    <property type="entry name" value="GNAT_dom"/>
</dbReference>
<reference evidence="3" key="1">
    <citation type="submission" date="2017-08" db="EMBL/GenBank/DDBJ databases">
        <authorList>
            <person name="Cuomo C."/>
            <person name="Billmyre B."/>
            <person name="Heitman J."/>
        </authorList>
    </citation>
    <scope>NUCLEOTIDE SEQUENCE</scope>
    <source>
        <strain evidence="3">CBS 12478</strain>
    </source>
</reference>
<dbReference type="InterPro" id="IPR050680">
    <property type="entry name" value="YpeA/RimI_acetyltransf"/>
</dbReference>
<dbReference type="PANTHER" id="PTHR43420:SF47">
    <property type="entry name" value="N-ACETYLTRANSFERASE DOMAIN-CONTAINING PROTEIN"/>
    <property type="match status" value="1"/>
</dbReference>
<keyword evidence="2" id="KW-0012">Acyltransferase</keyword>
<evidence type="ECO:0000313" key="3">
    <source>
        <dbReference type="EMBL" id="WWD19933.1"/>
    </source>
</evidence>
<protein>
    <submittedName>
        <fullName evidence="3">Uncharacterized protein</fullName>
    </submittedName>
</protein>
<dbReference type="EMBL" id="CP144057">
    <property type="protein sequence ID" value="WWD19933.1"/>
    <property type="molecule type" value="Genomic_DNA"/>
</dbReference>
<dbReference type="PANTHER" id="PTHR43420">
    <property type="entry name" value="ACETYLTRANSFERASE"/>
    <property type="match status" value="1"/>
</dbReference>
<dbReference type="OrthoDB" id="9975416at2759"/>
<keyword evidence="4" id="KW-1185">Reference proteome</keyword>
<dbReference type="PROSITE" id="PS51186">
    <property type="entry name" value="GNAT"/>
    <property type="match status" value="1"/>
</dbReference>
<dbReference type="Gene3D" id="3.40.630.30">
    <property type="match status" value="1"/>
</dbReference>
<gene>
    <name evidence="3" type="ORF">CI109_104405</name>
</gene>
<evidence type="ECO:0000256" key="2">
    <source>
        <dbReference type="ARBA" id="ARBA00023315"/>
    </source>
</evidence>
<reference evidence="3" key="2">
    <citation type="submission" date="2024-01" db="EMBL/GenBank/DDBJ databases">
        <title>Comparative genomics of Cryptococcus and Kwoniella reveals pathogenesis evolution and contrasting modes of karyotype evolution via chromosome fusion or intercentromeric recombination.</title>
        <authorList>
            <person name="Coelho M.A."/>
            <person name="David-Palma M."/>
            <person name="Shea T."/>
            <person name="Bowers K."/>
            <person name="McGinley-Smith S."/>
            <person name="Mohammad A.W."/>
            <person name="Gnirke A."/>
            <person name="Yurkov A.M."/>
            <person name="Nowrousian M."/>
            <person name="Sun S."/>
            <person name="Cuomo C.A."/>
            <person name="Heitman J."/>
        </authorList>
    </citation>
    <scope>NUCLEOTIDE SEQUENCE</scope>
    <source>
        <strain evidence="3">CBS 12478</strain>
    </source>
</reference>